<accession>A0AAV7MZB7</accession>
<feature type="region of interest" description="Disordered" evidence="1">
    <location>
        <begin position="131"/>
        <end position="252"/>
    </location>
</feature>
<proteinExistence type="predicted"/>
<feature type="compositionally biased region" description="Basic and acidic residues" evidence="1">
    <location>
        <begin position="181"/>
        <end position="192"/>
    </location>
</feature>
<gene>
    <name evidence="2" type="ORF">NDU88_006058</name>
</gene>
<keyword evidence="3" id="KW-1185">Reference proteome</keyword>
<dbReference type="EMBL" id="JANPWB010000013">
    <property type="protein sequence ID" value="KAJ1108686.1"/>
    <property type="molecule type" value="Genomic_DNA"/>
</dbReference>
<comment type="caution">
    <text evidence="2">The sequence shown here is derived from an EMBL/GenBank/DDBJ whole genome shotgun (WGS) entry which is preliminary data.</text>
</comment>
<evidence type="ECO:0000313" key="3">
    <source>
        <dbReference type="Proteomes" id="UP001066276"/>
    </source>
</evidence>
<dbReference type="AlphaFoldDB" id="A0AAV7MZB7"/>
<evidence type="ECO:0000256" key="1">
    <source>
        <dbReference type="SAM" id="MobiDB-lite"/>
    </source>
</evidence>
<name>A0AAV7MZB7_PLEWA</name>
<feature type="compositionally biased region" description="Basic and acidic residues" evidence="1">
    <location>
        <begin position="242"/>
        <end position="252"/>
    </location>
</feature>
<reference evidence="2" key="1">
    <citation type="journal article" date="2022" name="bioRxiv">
        <title>Sequencing and chromosome-scale assembly of the giantPleurodeles waltlgenome.</title>
        <authorList>
            <person name="Brown T."/>
            <person name="Elewa A."/>
            <person name="Iarovenko S."/>
            <person name="Subramanian E."/>
            <person name="Araus A.J."/>
            <person name="Petzold A."/>
            <person name="Susuki M."/>
            <person name="Suzuki K.-i.T."/>
            <person name="Hayashi T."/>
            <person name="Toyoda A."/>
            <person name="Oliveira C."/>
            <person name="Osipova E."/>
            <person name="Leigh N.D."/>
            <person name="Simon A."/>
            <person name="Yun M.H."/>
        </authorList>
    </citation>
    <scope>NUCLEOTIDE SEQUENCE</scope>
    <source>
        <strain evidence="2">20211129_DDA</strain>
        <tissue evidence="2">Liver</tissue>
    </source>
</reference>
<sequence>MPRLLFPPAFTAERSIPPGPAAGPQFVRRPPLLPHCLGFVGRPILFTPQGEPPSSSDAVCFGVLMSLLRARLLCSVFQSGLDRPSDTFTRPSIQPRPEQCGHRMVLFCPIHHYGSAGLSLDLLLRGPQPCPSVKGSARSAPPGPPVNLLSPHPALYEHDRGPGPGQLLFTPGLAQPPASGHHIERSRSERSRLLPHALQSRRASTGVQAARSPHGGPDRGCSPTEPLLLHFSLGDRRHRSRPTPESRSLAER</sequence>
<organism evidence="2 3">
    <name type="scientific">Pleurodeles waltl</name>
    <name type="common">Iberian ribbed newt</name>
    <dbReference type="NCBI Taxonomy" id="8319"/>
    <lineage>
        <taxon>Eukaryota</taxon>
        <taxon>Metazoa</taxon>
        <taxon>Chordata</taxon>
        <taxon>Craniata</taxon>
        <taxon>Vertebrata</taxon>
        <taxon>Euteleostomi</taxon>
        <taxon>Amphibia</taxon>
        <taxon>Batrachia</taxon>
        <taxon>Caudata</taxon>
        <taxon>Salamandroidea</taxon>
        <taxon>Salamandridae</taxon>
        <taxon>Pleurodelinae</taxon>
        <taxon>Pleurodeles</taxon>
    </lineage>
</organism>
<dbReference type="Proteomes" id="UP001066276">
    <property type="component" value="Chromosome 9"/>
</dbReference>
<protein>
    <submittedName>
        <fullName evidence="2">Uncharacterized protein</fullName>
    </submittedName>
</protein>
<evidence type="ECO:0000313" key="2">
    <source>
        <dbReference type="EMBL" id="KAJ1108686.1"/>
    </source>
</evidence>